<proteinExistence type="predicted"/>
<accession>A0AA38SX00</accession>
<evidence type="ECO:0000313" key="2">
    <source>
        <dbReference type="Proteomes" id="UP001172457"/>
    </source>
</evidence>
<dbReference type="Proteomes" id="UP001172457">
    <property type="component" value="Chromosome 6"/>
</dbReference>
<reference evidence="1" key="1">
    <citation type="submission" date="2023-03" db="EMBL/GenBank/DDBJ databases">
        <title>Chromosome-scale reference genome and RAD-based genetic map of yellow starthistle (Centaurea solstitialis) reveal putative structural variation and QTLs associated with invader traits.</title>
        <authorList>
            <person name="Reatini B."/>
            <person name="Cang F.A."/>
            <person name="Jiang Q."/>
            <person name="Mckibben M.T.W."/>
            <person name="Barker M.S."/>
            <person name="Rieseberg L.H."/>
            <person name="Dlugosch K.M."/>
        </authorList>
    </citation>
    <scope>NUCLEOTIDE SEQUENCE</scope>
    <source>
        <strain evidence="1">CAN-66</strain>
        <tissue evidence="1">Leaf</tissue>
    </source>
</reference>
<organism evidence="1 2">
    <name type="scientific">Centaurea solstitialis</name>
    <name type="common">yellow star-thistle</name>
    <dbReference type="NCBI Taxonomy" id="347529"/>
    <lineage>
        <taxon>Eukaryota</taxon>
        <taxon>Viridiplantae</taxon>
        <taxon>Streptophyta</taxon>
        <taxon>Embryophyta</taxon>
        <taxon>Tracheophyta</taxon>
        <taxon>Spermatophyta</taxon>
        <taxon>Magnoliopsida</taxon>
        <taxon>eudicotyledons</taxon>
        <taxon>Gunneridae</taxon>
        <taxon>Pentapetalae</taxon>
        <taxon>asterids</taxon>
        <taxon>campanulids</taxon>
        <taxon>Asterales</taxon>
        <taxon>Asteraceae</taxon>
        <taxon>Carduoideae</taxon>
        <taxon>Cardueae</taxon>
        <taxon>Centaureinae</taxon>
        <taxon>Centaurea</taxon>
    </lineage>
</organism>
<evidence type="ECO:0000313" key="1">
    <source>
        <dbReference type="EMBL" id="KAJ9544271.1"/>
    </source>
</evidence>
<dbReference type="PANTHER" id="PTHR11439:SF495">
    <property type="entry name" value="REVERSE TRANSCRIPTASE, RNA-DEPENDENT DNA POLYMERASE-RELATED"/>
    <property type="match status" value="1"/>
</dbReference>
<name>A0AA38SX00_9ASTR</name>
<dbReference type="PANTHER" id="PTHR11439">
    <property type="entry name" value="GAG-POL-RELATED RETROTRANSPOSON"/>
    <property type="match status" value="1"/>
</dbReference>
<dbReference type="EMBL" id="JARYMX010000006">
    <property type="protein sequence ID" value="KAJ9544271.1"/>
    <property type="molecule type" value="Genomic_DNA"/>
</dbReference>
<dbReference type="AlphaFoldDB" id="A0AA38SX00"/>
<sequence length="213" mass="23756">MKTPMALPLSLDKDSKGKPVDVTLYRGMIGSLLYLTASRPDIIYLKGTPNLGLWYSKDSGFDLTAYSDSDFAGCKIDRKSTTGRCHLLGGKLVSWTSKKQNSVSTSTTEAEYVADGICCAQVLWLRSFPNRNTRAEISAQIFRIGNCTFSESENSPFPNRKTLFSELENEPLIWGLASEKSLFRIELFSEPNFSESENCIFRIGKGCFPHSSF</sequence>
<gene>
    <name evidence="1" type="ORF">OSB04_023978</name>
</gene>
<evidence type="ECO:0008006" key="3">
    <source>
        <dbReference type="Google" id="ProtNLM"/>
    </source>
</evidence>
<keyword evidence="2" id="KW-1185">Reference proteome</keyword>
<protein>
    <recommendedName>
        <fullName evidence="3">Mitochondrial protein</fullName>
    </recommendedName>
</protein>
<comment type="caution">
    <text evidence="1">The sequence shown here is derived from an EMBL/GenBank/DDBJ whole genome shotgun (WGS) entry which is preliminary data.</text>
</comment>
<dbReference type="CDD" id="cd09272">
    <property type="entry name" value="RNase_HI_RT_Ty1"/>
    <property type="match status" value="1"/>
</dbReference>